<dbReference type="Gene3D" id="2.60.120.10">
    <property type="entry name" value="Jelly Rolls"/>
    <property type="match status" value="2"/>
</dbReference>
<dbReference type="Proteomes" id="UP000035352">
    <property type="component" value="Chromosome"/>
</dbReference>
<sequence>MFDTPLLKGTTAMILHCAVCAGLFPMPVSADELSRHEEVVPIEQEPNHRLVLNRDALRVFDVSFVPGATSLWHRHDKDSVLLCIDGANMPAEEPGKPLQLRPPIQSGQIYYRGYAREPYVHRIRNADKTVFRILDIEVLSPPRPAGAPLAALDSPWQVIIDNDRVRVSRIALAPRKGAAPVRFTGPRLFVAMTDGLYAIEGNAQPERRLVVRRGDLFAMDTAGTETLRNLAETGLELVVVEVK</sequence>
<organism evidence="2 3">
    <name type="scientific">Caldimonas brevitalea</name>
    <dbReference type="NCBI Taxonomy" id="413882"/>
    <lineage>
        <taxon>Bacteria</taxon>
        <taxon>Pseudomonadati</taxon>
        <taxon>Pseudomonadota</taxon>
        <taxon>Betaproteobacteria</taxon>
        <taxon>Burkholderiales</taxon>
        <taxon>Sphaerotilaceae</taxon>
        <taxon>Caldimonas</taxon>
    </lineage>
</organism>
<gene>
    <name evidence="2" type="ORF">AAW51_3440</name>
</gene>
<dbReference type="EMBL" id="CP011371">
    <property type="protein sequence ID" value="AKJ30131.1"/>
    <property type="molecule type" value="Genomic_DNA"/>
</dbReference>
<evidence type="ECO:0000313" key="3">
    <source>
        <dbReference type="Proteomes" id="UP000035352"/>
    </source>
</evidence>
<name>A0A0G3BRW6_9BURK</name>
<keyword evidence="1" id="KW-0732">Signal</keyword>
<feature type="signal peptide" evidence="1">
    <location>
        <begin position="1"/>
        <end position="30"/>
    </location>
</feature>
<evidence type="ECO:0000313" key="2">
    <source>
        <dbReference type="EMBL" id="AKJ30131.1"/>
    </source>
</evidence>
<evidence type="ECO:0000256" key="1">
    <source>
        <dbReference type="SAM" id="SignalP"/>
    </source>
</evidence>
<proteinExistence type="predicted"/>
<dbReference type="AlphaFoldDB" id="A0A0G3BRW6"/>
<feature type="chain" id="PRO_5002551743" description="Quercetin 2,3-dioxygenase C-terminal cupin domain-containing protein" evidence="1">
    <location>
        <begin position="31"/>
        <end position="243"/>
    </location>
</feature>
<dbReference type="RefSeq" id="WP_047195573.1">
    <property type="nucleotide sequence ID" value="NZ_CP011371.1"/>
</dbReference>
<protein>
    <recommendedName>
        <fullName evidence="4">Quercetin 2,3-dioxygenase C-terminal cupin domain-containing protein</fullName>
    </recommendedName>
</protein>
<dbReference type="STRING" id="413882.AAW51_3440"/>
<dbReference type="InterPro" id="IPR014710">
    <property type="entry name" value="RmlC-like_jellyroll"/>
</dbReference>
<evidence type="ECO:0008006" key="4">
    <source>
        <dbReference type="Google" id="ProtNLM"/>
    </source>
</evidence>
<reference evidence="2 3" key="1">
    <citation type="submission" date="2015-05" db="EMBL/GenBank/DDBJ databases">
        <authorList>
            <person name="Tang B."/>
            <person name="Yu Y."/>
        </authorList>
    </citation>
    <scope>NUCLEOTIDE SEQUENCE [LARGE SCALE GENOMIC DNA]</scope>
    <source>
        <strain evidence="2 3">DSM 7029</strain>
    </source>
</reference>
<dbReference type="KEGG" id="pbh:AAW51_3440"/>
<keyword evidence="3" id="KW-1185">Reference proteome</keyword>
<accession>A0A0G3BRW6</accession>